<gene>
    <name evidence="1" type="ORF">METZ01_LOCUS195618</name>
</gene>
<accession>A0A382DXZ3</accession>
<evidence type="ECO:0000313" key="1">
    <source>
        <dbReference type="EMBL" id="SVB42764.1"/>
    </source>
</evidence>
<dbReference type="InterPro" id="IPR029475">
    <property type="entry name" value="DUF6807"/>
</dbReference>
<dbReference type="AlphaFoldDB" id="A0A382DXZ3"/>
<proteinExistence type="predicted"/>
<name>A0A382DXZ3_9ZZZZ</name>
<organism evidence="1">
    <name type="scientific">marine metagenome</name>
    <dbReference type="NCBI Taxonomy" id="408172"/>
    <lineage>
        <taxon>unclassified sequences</taxon>
        <taxon>metagenomes</taxon>
        <taxon>ecological metagenomes</taxon>
    </lineage>
</organism>
<protein>
    <submittedName>
        <fullName evidence="1">Uncharacterized protein</fullName>
    </submittedName>
</protein>
<sequence length="379" mass="41371">MADINLQIQAVPHQRCACPVSVAIDEGTEGPFTVTDAITGKTAPGYCTVEDGTATLNWVLDRLDADEERAFQARPGAGNSEGVVVDAVSDKQVNVSIGGTHFTAYHCGPELARPYCYPLNDATGSCVTRANVGEKPGETTDHEHHRSLWVAYGEANDTDNWSEQEGHGRTVHHRFETSGNDVIGQLTGYSDWVTVDGDPLLSESRRMRFYDVGDHPLRMLDVDLMLQAVNGDVHFGDTKEGGFLSVRVATTMDASGEGRIENSLGGVSEAECWGKRANWCDYSGPVDGHWSGIAVMEHPDTFRNPTYWHVRNYGLMSTNPFGVGAFHGNPDISGAYTLPDGEWLSFSYRVVIHSGTAQKACISDHYMQYINPPQVEVLG</sequence>
<dbReference type="EMBL" id="UINC01041460">
    <property type="protein sequence ID" value="SVB42764.1"/>
    <property type="molecule type" value="Genomic_DNA"/>
</dbReference>
<reference evidence="1" key="1">
    <citation type="submission" date="2018-05" db="EMBL/GenBank/DDBJ databases">
        <authorList>
            <person name="Lanie J.A."/>
            <person name="Ng W.-L."/>
            <person name="Kazmierczak K.M."/>
            <person name="Andrzejewski T.M."/>
            <person name="Davidsen T.M."/>
            <person name="Wayne K.J."/>
            <person name="Tettelin H."/>
            <person name="Glass J.I."/>
            <person name="Rusch D."/>
            <person name="Podicherti R."/>
            <person name="Tsui H.-C.T."/>
            <person name="Winkler M.E."/>
        </authorList>
    </citation>
    <scope>NUCLEOTIDE SEQUENCE</scope>
</reference>
<dbReference type="Pfam" id="PF14100">
    <property type="entry name" value="DUF6807"/>
    <property type="match status" value="1"/>
</dbReference>